<evidence type="ECO:0000313" key="3">
    <source>
        <dbReference type="Proteomes" id="UP001500740"/>
    </source>
</evidence>
<dbReference type="PANTHER" id="PTHR41878">
    <property type="entry name" value="LEXA REPRESSOR-RELATED"/>
    <property type="match status" value="1"/>
</dbReference>
<dbReference type="InterPro" id="IPR012912">
    <property type="entry name" value="Plasmid_pRiA4b_Orf3-like"/>
</dbReference>
<protein>
    <submittedName>
        <fullName evidence="2">Plasmid pRiA4b ORF-3 family protein</fullName>
    </submittedName>
</protein>
<evidence type="ECO:0000259" key="1">
    <source>
        <dbReference type="Pfam" id="PF07929"/>
    </source>
</evidence>
<keyword evidence="3" id="KW-1185">Reference proteome</keyword>
<reference evidence="3" key="1">
    <citation type="journal article" date="2019" name="Int. J. Syst. Evol. Microbiol.">
        <title>The Global Catalogue of Microorganisms (GCM) 10K type strain sequencing project: providing services to taxonomists for standard genome sequencing and annotation.</title>
        <authorList>
            <consortium name="The Broad Institute Genomics Platform"/>
            <consortium name="The Broad Institute Genome Sequencing Center for Infectious Disease"/>
            <person name="Wu L."/>
            <person name="Ma J."/>
        </authorList>
    </citation>
    <scope>NUCLEOTIDE SEQUENCE [LARGE SCALE GENOMIC DNA]</scope>
    <source>
        <strain evidence="3">JCM 14193</strain>
    </source>
</reference>
<proteinExistence type="predicted"/>
<comment type="caution">
    <text evidence="2">The sequence shown here is derived from an EMBL/GenBank/DDBJ whole genome shotgun (WGS) entry which is preliminary data.</text>
</comment>
<name>A0ABP3K3H0_9BACI</name>
<dbReference type="Pfam" id="PF07929">
    <property type="entry name" value="PRiA4_ORF3"/>
    <property type="match status" value="1"/>
</dbReference>
<dbReference type="Gene3D" id="3.10.290.30">
    <property type="entry name" value="MM3350-like"/>
    <property type="match status" value="1"/>
</dbReference>
<evidence type="ECO:0000313" key="2">
    <source>
        <dbReference type="EMBL" id="GAA0469607.1"/>
    </source>
</evidence>
<sequence>MGSHRAWRRLIVRNDITFSQFHDVIQTAFKWEDSHLYHFEIGDDEIEIGSELLETRLGERLEIGTKFKYVYDFGDNWEHDVVVERTIEGYSTQHATCLDGEHPGPPEDVGGIPGYLEFLRIINDKNDPDHPHMKLWASLWKPEFDIVWVNRKLERLA</sequence>
<accession>A0ABP3K3H0</accession>
<gene>
    <name evidence="2" type="ORF">GCM10008935_26850</name>
</gene>
<dbReference type="EMBL" id="BAAACZ010000027">
    <property type="protein sequence ID" value="GAA0469607.1"/>
    <property type="molecule type" value="Genomic_DNA"/>
</dbReference>
<dbReference type="SUPFAM" id="SSF159941">
    <property type="entry name" value="MM3350-like"/>
    <property type="match status" value="1"/>
</dbReference>
<dbReference type="PANTHER" id="PTHR41878:SF1">
    <property type="entry name" value="TNPR PROTEIN"/>
    <property type="match status" value="1"/>
</dbReference>
<dbReference type="InterPro" id="IPR024047">
    <property type="entry name" value="MM3350-like_sf"/>
</dbReference>
<dbReference type="Proteomes" id="UP001500740">
    <property type="component" value="Unassembled WGS sequence"/>
</dbReference>
<feature type="domain" description="Plasmid pRiA4b Orf3-like" evidence="1">
    <location>
        <begin position="5"/>
        <end position="150"/>
    </location>
</feature>
<organism evidence="2 3">
    <name type="scientific">Alkalibacillus silvisoli</name>
    <dbReference type="NCBI Taxonomy" id="392823"/>
    <lineage>
        <taxon>Bacteria</taxon>
        <taxon>Bacillati</taxon>
        <taxon>Bacillota</taxon>
        <taxon>Bacilli</taxon>
        <taxon>Bacillales</taxon>
        <taxon>Bacillaceae</taxon>
        <taxon>Alkalibacillus</taxon>
    </lineage>
</organism>